<gene>
    <name evidence="3" type="ORF">NRP21_23225</name>
</gene>
<dbReference type="PROSITE" id="PS50943">
    <property type="entry name" value="HTH_CROC1"/>
    <property type="match status" value="1"/>
</dbReference>
<dbReference type="Proteomes" id="UP001524642">
    <property type="component" value="Unassembled WGS sequence"/>
</dbReference>
<keyword evidence="4" id="KW-1185">Reference proteome</keyword>
<comment type="caution">
    <text evidence="3">The sequence shown here is derived from an EMBL/GenBank/DDBJ whole genome shotgun (WGS) entry which is preliminary data.</text>
</comment>
<proteinExistence type="predicted"/>
<evidence type="ECO:0000313" key="3">
    <source>
        <dbReference type="EMBL" id="MCR0984974.1"/>
    </source>
</evidence>
<dbReference type="SUPFAM" id="SSF47413">
    <property type="entry name" value="lambda repressor-like DNA-binding domains"/>
    <property type="match status" value="1"/>
</dbReference>
<feature type="region of interest" description="Disordered" evidence="1">
    <location>
        <begin position="14"/>
        <end position="36"/>
    </location>
</feature>
<evidence type="ECO:0000313" key="4">
    <source>
        <dbReference type="Proteomes" id="UP001524642"/>
    </source>
</evidence>
<dbReference type="RefSeq" id="WP_257718627.1">
    <property type="nucleotide sequence ID" value="NZ_JANJOU010000027.1"/>
</dbReference>
<sequence>MARIAEQEDRAAKLTGSLELQQHRAQTAGAPRSPMSSDIAVGREIRELRRSQGRTQKELARVVGVTGAQLHRYEMGTTRIAASRLITIANALDIRPDVLIAAGSSQDVPTPPAVALPASAGDDIAELLQVFCTITDPKRRSALIAVARMMAG</sequence>
<dbReference type="Pfam" id="PF01381">
    <property type="entry name" value="HTH_3"/>
    <property type="match status" value="1"/>
</dbReference>
<name>A0ABT1XA39_9PROT</name>
<organism evidence="3 4">
    <name type="scientific">Roseomonas populi</name>
    <dbReference type="NCBI Taxonomy" id="3121582"/>
    <lineage>
        <taxon>Bacteria</taxon>
        <taxon>Pseudomonadati</taxon>
        <taxon>Pseudomonadota</taxon>
        <taxon>Alphaproteobacteria</taxon>
        <taxon>Acetobacterales</taxon>
        <taxon>Roseomonadaceae</taxon>
        <taxon>Roseomonas</taxon>
    </lineage>
</organism>
<feature type="domain" description="HTH cro/C1-type" evidence="2">
    <location>
        <begin position="45"/>
        <end position="99"/>
    </location>
</feature>
<evidence type="ECO:0000256" key="1">
    <source>
        <dbReference type="SAM" id="MobiDB-lite"/>
    </source>
</evidence>
<dbReference type="InterPro" id="IPR010982">
    <property type="entry name" value="Lambda_DNA-bd_dom_sf"/>
</dbReference>
<dbReference type="Gene3D" id="1.10.260.40">
    <property type="entry name" value="lambda repressor-like DNA-binding domains"/>
    <property type="match status" value="1"/>
</dbReference>
<accession>A0ABT1XA39</accession>
<dbReference type="EMBL" id="JANJOU010000027">
    <property type="protein sequence ID" value="MCR0984974.1"/>
    <property type="molecule type" value="Genomic_DNA"/>
</dbReference>
<dbReference type="CDD" id="cd00093">
    <property type="entry name" value="HTH_XRE"/>
    <property type="match status" value="1"/>
</dbReference>
<evidence type="ECO:0000259" key="2">
    <source>
        <dbReference type="PROSITE" id="PS50943"/>
    </source>
</evidence>
<reference evidence="3 4" key="1">
    <citation type="submission" date="2022-06" db="EMBL/GenBank/DDBJ databases">
        <title>Roseomonas CN29.</title>
        <authorList>
            <person name="Cheng Y."/>
            <person name="He X."/>
        </authorList>
    </citation>
    <scope>NUCLEOTIDE SEQUENCE [LARGE SCALE GENOMIC DNA]</scope>
    <source>
        <strain evidence="3 4">CN29</strain>
    </source>
</reference>
<dbReference type="SMART" id="SM00530">
    <property type="entry name" value="HTH_XRE"/>
    <property type="match status" value="1"/>
</dbReference>
<dbReference type="InterPro" id="IPR001387">
    <property type="entry name" value="Cro/C1-type_HTH"/>
</dbReference>
<protein>
    <submittedName>
        <fullName evidence="3">Helix-turn-helix domain-containing protein</fullName>
    </submittedName>
</protein>